<dbReference type="InterPro" id="IPR013538">
    <property type="entry name" value="ASHA1/2-like_C"/>
</dbReference>
<name>A0ABW3CYV3_9FLAO</name>
<comment type="similarity">
    <text evidence="1">Belongs to the AHA1 family.</text>
</comment>
<dbReference type="InterPro" id="IPR023393">
    <property type="entry name" value="START-like_dom_sf"/>
</dbReference>
<dbReference type="Pfam" id="PF08327">
    <property type="entry name" value="AHSA1"/>
    <property type="match status" value="1"/>
</dbReference>
<dbReference type="EMBL" id="JBHTJH010000004">
    <property type="protein sequence ID" value="MFD0862009.1"/>
    <property type="molecule type" value="Genomic_DNA"/>
</dbReference>
<sequence>MNDLITKEHIFHHPIDKVWDAISKAEEISAWFIKADFKAEAGYKYTFKASEENGCAEITGVVKEANPYTLVYTWIVKKTSAETTVKWMLETVENGTKLYLEHSGIANYPDASAVSFFNSFDKGWSNCIVDLEGYLKEAVHAG</sequence>
<dbReference type="Proteomes" id="UP001596978">
    <property type="component" value="Unassembled WGS sequence"/>
</dbReference>
<evidence type="ECO:0000313" key="3">
    <source>
        <dbReference type="EMBL" id="MFD0862009.1"/>
    </source>
</evidence>
<dbReference type="RefSeq" id="WP_386406102.1">
    <property type="nucleotide sequence ID" value="NZ_JBHTJH010000004.1"/>
</dbReference>
<evidence type="ECO:0000256" key="1">
    <source>
        <dbReference type="ARBA" id="ARBA00006817"/>
    </source>
</evidence>
<protein>
    <submittedName>
        <fullName evidence="3">SRPBCC domain-containing protein</fullName>
    </submittedName>
</protein>
<dbReference type="Gene3D" id="3.30.530.20">
    <property type="match status" value="1"/>
</dbReference>
<dbReference type="SUPFAM" id="SSF55961">
    <property type="entry name" value="Bet v1-like"/>
    <property type="match status" value="1"/>
</dbReference>
<organism evidence="3 4">
    <name type="scientific">Sungkyunkwania multivorans</name>
    <dbReference type="NCBI Taxonomy" id="1173618"/>
    <lineage>
        <taxon>Bacteria</taxon>
        <taxon>Pseudomonadati</taxon>
        <taxon>Bacteroidota</taxon>
        <taxon>Flavobacteriia</taxon>
        <taxon>Flavobacteriales</taxon>
        <taxon>Flavobacteriaceae</taxon>
        <taxon>Sungkyunkwania</taxon>
    </lineage>
</organism>
<gene>
    <name evidence="3" type="ORF">ACFQ1M_07305</name>
</gene>
<evidence type="ECO:0000259" key="2">
    <source>
        <dbReference type="Pfam" id="PF08327"/>
    </source>
</evidence>
<proteinExistence type="inferred from homology"/>
<evidence type="ECO:0000313" key="4">
    <source>
        <dbReference type="Proteomes" id="UP001596978"/>
    </source>
</evidence>
<reference evidence="4" key="1">
    <citation type="journal article" date="2019" name="Int. J. Syst. Evol. Microbiol.">
        <title>The Global Catalogue of Microorganisms (GCM) 10K type strain sequencing project: providing services to taxonomists for standard genome sequencing and annotation.</title>
        <authorList>
            <consortium name="The Broad Institute Genomics Platform"/>
            <consortium name="The Broad Institute Genome Sequencing Center for Infectious Disease"/>
            <person name="Wu L."/>
            <person name="Ma J."/>
        </authorList>
    </citation>
    <scope>NUCLEOTIDE SEQUENCE [LARGE SCALE GENOMIC DNA]</scope>
    <source>
        <strain evidence="4">CCUG 62952</strain>
    </source>
</reference>
<feature type="domain" description="Activator of Hsp90 ATPase homologue 1/2-like C-terminal" evidence="2">
    <location>
        <begin position="13"/>
        <end position="135"/>
    </location>
</feature>
<comment type="caution">
    <text evidence="3">The sequence shown here is derived from an EMBL/GenBank/DDBJ whole genome shotgun (WGS) entry which is preliminary data.</text>
</comment>
<dbReference type="CDD" id="cd07814">
    <property type="entry name" value="SRPBCC_CalC_Aha1-like"/>
    <property type="match status" value="1"/>
</dbReference>
<keyword evidence="4" id="KW-1185">Reference proteome</keyword>
<accession>A0ABW3CYV3</accession>